<evidence type="ECO:0000313" key="1">
    <source>
        <dbReference type="EMBL" id="CAG8790400.1"/>
    </source>
</evidence>
<proteinExistence type="predicted"/>
<dbReference type="Proteomes" id="UP000789920">
    <property type="component" value="Unassembled WGS sequence"/>
</dbReference>
<gene>
    <name evidence="1" type="ORF">RPERSI_LOCUS19039</name>
</gene>
<feature type="non-terminal residue" evidence="1">
    <location>
        <position position="1"/>
    </location>
</feature>
<protein>
    <submittedName>
        <fullName evidence="1">28557_t:CDS:1</fullName>
    </submittedName>
</protein>
<reference evidence="1" key="1">
    <citation type="submission" date="2021-06" db="EMBL/GenBank/DDBJ databases">
        <authorList>
            <person name="Kallberg Y."/>
            <person name="Tangrot J."/>
            <person name="Rosling A."/>
        </authorList>
    </citation>
    <scope>NUCLEOTIDE SEQUENCE</scope>
    <source>
        <strain evidence="1">MA461A</strain>
    </source>
</reference>
<feature type="non-terminal residue" evidence="1">
    <location>
        <position position="188"/>
    </location>
</feature>
<dbReference type="EMBL" id="CAJVQC010051475">
    <property type="protein sequence ID" value="CAG8790400.1"/>
    <property type="molecule type" value="Genomic_DNA"/>
</dbReference>
<keyword evidence="2" id="KW-1185">Reference proteome</keyword>
<evidence type="ECO:0000313" key="2">
    <source>
        <dbReference type="Proteomes" id="UP000789920"/>
    </source>
</evidence>
<accession>A0ACA9RFM1</accession>
<name>A0ACA9RFM1_9GLOM</name>
<comment type="caution">
    <text evidence="1">The sequence shown here is derived from an EMBL/GenBank/DDBJ whole genome shotgun (WGS) entry which is preliminary data.</text>
</comment>
<organism evidence="1 2">
    <name type="scientific">Racocetra persica</name>
    <dbReference type="NCBI Taxonomy" id="160502"/>
    <lineage>
        <taxon>Eukaryota</taxon>
        <taxon>Fungi</taxon>
        <taxon>Fungi incertae sedis</taxon>
        <taxon>Mucoromycota</taxon>
        <taxon>Glomeromycotina</taxon>
        <taxon>Glomeromycetes</taxon>
        <taxon>Diversisporales</taxon>
        <taxon>Gigasporaceae</taxon>
        <taxon>Racocetra</taxon>
    </lineage>
</organism>
<sequence length="188" mass="21523">QTNKKYEKKSNISQTEPEVSQPLNNSQTSKKPRKSHQAKGKENVNPNNEETTLRSPATSNQLQNLQSEQYAEQYCQQNQQIQNQNTSFLAAQQSHAPAIEPYYIEDQWIQNQNTSFLAVSRVQPNGSEIDPFSQHPSGSNEHMSEYEEESSEDRSSEDEIFSSLNQYNLSSSNIQNADEAHLLRWLET</sequence>